<gene>
    <name evidence="2" type="ORF">AVDCRST_MAG95-495</name>
</gene>
<evidence type="ECO:0000256" key="1">
    <source>
        <dbReference type="SAM" id="MobiDB-lite"/>
    </source>
</evidence>
<name>A0A6J4HEG2_9BACT</name>
<organism evidence="2">
    <name type="scientific">uncultured Adhaeribacter sp</name>
    <dbReference type="NCBI Taxonomy" id="448109"/>
    <lineage>
        <taxon>Bacteria</taxon>
        <taxon>Pseudomonadati</taxon>
        <taxon>Bacteroidota</taxon>
        <taxon>Cytophagia</taxon>
        <taxon>Cytophagales</taxon>
        <taxon>Hymenobacteraceae</taxon>
        <taxon>Adhaeribacter</taxon>
        <taxon>environmental samples</taxon>
    </lineage>
</organism>
<protein>
    <submittedName>
        <fullName evidence="2">Uncharacterized protein</fullName>
    </submittedName>
</protein>
<proteinExistence type="predicted"/>
<dbReference type="AlphaFoldDB" id="A0A6J4HEG2"/>
<sequence>MHQFGMPSVRAPDVHAKAIPAANTHAFAIYIEAPNREIEAIKADMVNTQVICQEILRRLPKPEDFPKPPTPPYQRASATQQQRYSPAIEHAVQPQFEPSIRRSPTVFQRTSPATLLAEPKP</sequence>
<accession>A0A6J4HEG2</accession>
<dbReference type="EMBL" id="CADCTJ010000161">
    <property type="protein sequence ID" value="CAA9220077.1"/>
    <property type="molecule type" value="Genomic_DNA"/>
</dbReference>
<feature type="region of interest" description="Disordered" evidence="1">
    <location>
        <begin position="59"/>
        <end position="121"/>
    </location>
</feature>
<reference evidence="2" key="1">
    <citation type="submission" date="2020-02" db="EMBL/GenBank/DDBJ databases">
        <authorList>
            <person name="Meier V. D."/>
        </authorList>
    </citation>
    <scope>NUCLEOTIDE SEQUENCE</scope>
    <source>
        <strain evidence="2">AVDCRST_MAG95</strain>
    </source>
</reference>
<evidence type="ECO:0000313" key="2">
    <source>
        <dbReference type="EMBL" id="CAA9220077.1"/>
    </source>
</evidence>